<evidence type="ECO:0000313" key="4">
    <source>
        <dbReference type="Proteomes" id="UP000186455"/>
    </source>
</evidence>
<evidence type="ECO:0000256" key="1">
    <source>
        <dbReference type="ARBA" id="ARBA00022801"/>
    </source>
</evidence>
<dbReference type="AlphaFoldDB" id="A0A1Q4V8P5"/>
<dbReference type="PANTHER" id="PTHR43798:SF31">
    <property type="entry name" value="AB HYDROLASE SUPERFAMILY PROTEIN YCLE"/>
    <property type="match status" value="1"/>
</dbReference>
<evidence type="ECO:0000313" key="3">
    <source>
        <dbReference type="EMBL" id="OKH94110.1"/>
    </source>
</evidence>
<sequence>MTELTHTASDGTPLHAVTLGTGDSTVVLLHGGGPDHHSLLPLAALLADRHTVVLPDVRGYGRSRCADPLRHTWARYTADLVSLLDRLGTAQAVVGGTGLGSTITLRAALAHPDRIRAGILIGVEDIEDDKAGEAQAAFLDAFAERALTKGLEAAWAPVLDMFPPVIGASVRAAIPRSDAASVAAAAAIGHDRAFRDVTELRALRAPVLVVPGTDARHPTALAEQVARTLPRGRLAPVAVCETLRTPEDLARAVGPPIRDFLAEADTWARPARSGQAASP</sequence>
<feature type="domain" description="AB hydrolase-1" evidence="2">
    <location>
        <begin position="25"/>
        <end position="148"/>
    </location>
</feature>
<dbReference type="SUPFAM" id="SSF53474">
    <property type="entry name" value="alpha/beta-Hydrolases"/>
    <property type="match status" value="1"/>
</dbReference>
<keyword evidence="4" id="KW-1185">Reference proteome</keyword>
<dbReference type="Proteomes" id="UP000186455">
    <property type="component" value="Unassembled WGS sequence"/>
</dbReference>
<gene>
    <name evidence="3" type="ORF">AB852_15870</name>
</gene>
<organism evidence="3 4">
    <name type="scientific">Streptomyces uncialis</name>
    <dbReference type="NCBI Taxonomy" id="1048205"/>
    <lineage>
        <taxon>Bacteria</taxon>
        <taxon>Bacillati</taxon>
        <taxon>Actinomycetota</taxon>
        <taxon>Actinomycetes</taxon>
        <taxon>Kitasatosporales</taxon>
        <taxon>Streptomycetaceae</taxon>
        <taxon>Streptomyces</taxon>
    </lineage>
</organism>
<reference evidence="3 4" key="1">
    <citation type="submission" date="2015-06" db="EMBL/GenBank/DDBJ databases">
        <title>Cloning and characterization of the uncialamcin biosynthetic gene cluster.</title>
        <authorList>
            <person name="Yan X."/>
            <person name="Huang T."/>
            <person name="Ge H."/>
            <person name="Shen B."/>
        </authorList>
    </citation>
    <scope>NUCLEOTIDE SEQUENCE [LARGE SCALE GENOMIC DNA]</scope>
    <source>
        <strain evidence="3 4">DCA2648</strain>
    </source>
</reference>
<protein>
    <submittedName>
        <fullName evidence="3">Alpha/beta hydrolase</fullName>
    </submittedName>
</protein>
<comment type="caution">
    <text evidence="3">The sequence shown here is derived from an EMBL/GenBank/DDBJ whole genome shotgun (WGS) entry which is preliminary data.</text>
</comment>
<dbReference type="InterPro" id="IPR050266">
    <property type="entry name" value="AB_hydrolase_sf"/>
</dbReference>
<dbReference type="PANTHER" id="PTHR43798">
    <property type="entry name" value="MONOACYLGLYCEROL LIPASE"/>
    <property type="match status" value="1"/>
</dbReference>
<evidence type="ECO:0000259" key="2">
    <source>
        <dbReference type="Pfam" id="PF00561"/>
    </source>
</evidence>
<dbReference type="EMBL" id="LFBV01000003">
    <property type="protein sequence ID" value="OKH94110.1"/>
    <property type="molecule type" value="Genomic_DNA"/>
</dbReference>
<proteinExistence type="predicted"/>
<dbReference type="STRING" id="1048205.AB852_15870"/>
<dbReference type="GO" id="GO:0016020">
    <property type="term" value="C:membrane"/>
    <property type="evidence" value="ECO:0007669"/>
    <property type="project" value="TreeGrafter"/>
</dbReference>
<accession>A0A1Q4V8P5</accession>
<dbReference type="InterPro" id="IPR029058">
    <property type="entry name" value="AB_hydrolase_fold"/>
</dbReference>
<name>A0A1Q4V8P5_9ACTN</name>
<dbReference type="Gene3D" id="3.40.50.1820">
    <property type="entry name" value="alpha/beta hydrolase"/>
    <property type="match status" value="1"/>
</dbReference>
<dbReference type="Pfam" id="PF00561">
    <property type="entry name" value="Abhydrolase_1"/>
    <property type="match status" value="1"/>
</dbReference>
<dbReference type="GO" id="GO:0016787">
    <property type="term" value="F:hydrolase activity"/>
    <property type="evidence" value="ECO:0007669"/>
    <property type="project" value="UniProtKB-KW"/>
</dbReference>
<dbReference type="InterPro" id="IPR000073">
    <property type="entry name" value="AB_hydrolase_1"/>
</dbReference>
<dbReference type="PRINTS" id="PR00111">
    <property type="entry name" value="ABHYDROLASE"/>
</dbReference>
<dbReference type="RefSeq" id="WP_073788662.1">
    <property type="nucleotide sequence ID" value="NZ_LFBV01000003.1"/>
</dbReference>
<keyword evidence="1 3" id="KW-0378">Hydrolase</keyword>